<dbReference type="Proteomes" id="UP000579945">
    <property type="component" value="Unassembled WGS sequence"/>
</dbReference>
<evidence type="ECO:0000259" key="7">
    <source>
        <dbReference type="PROSITE" id="PS51012"/>
    </source>
</evidence>
<comment type="subcellular location">
    <subcellularLocation>
        <location evidence="6">Cell membrane</location>
        <topology evidence="6">Multi-pass membrane protein</topology>
    </subcellularLocation>
    <subcellularLocation>
        <location evidence="1">Membrane</location>
        <topology evidence="1">Multi-pass membrane protein</topology>
    </subcellularLocation>
</comment>
<evidence type="ECO:0000256" key="5">
    <source>
        <dbReference type="ARBA" id="ARBA00023251"/>
    </source>
</evidence>
<gene>
    <name evidence="8" type="ORF">FHR33_003330</name>
</gene>
<evidence type="ECO:0000313" key="8">
    <source>
        <dbReference type="EMBL" id="MBB3727470.1"/>
    </source>
</evidence>
<keyword evidence="5" id="KW-0046">Antibiotic resistance</keyword>
<comment type="caution">
    <text evidence="6">Lacks conserved residue(s) required for the propagation of feature annotation.</text>
</comment>
<evidence type="ECO:0000256" key="6">
    <source>
        <dbReference type="RuleBase" id="RU361157"/>
    </source>
</evidence>
<feature type="domain" description="ABC transmembrane type-2" evidence="7">
    <location>
        <begin position="34"/>
        <end position="267"/>
    </location>
</feature>
<comment type="caution">
    <text evidence="8">The sequence shown here is derived from an EMBL/GenBank/DDBJ whole genome shotgun (WGS) entry which is preliminary data.</text>
</comment>
<dbReference type="InterPro" id="IPR013525">
    <property type="entry name" value="ABC2_TM"/>
</dbReference>
<dbReference type="GO" id="GO:0046677">
    <property type="term" value="P:response to antibiotic"/>
    <property type="evidence" value="ECO:0007669"/>
    <property type="project" value="UniProtKB-KW"/>
</dbReference>
<dbReference type="InterPro" id="IPR051784">
    <property type="entry name" value="Nod_factor_ABC_transporter"/>
</dbReference>
<name>A0A7W5V9C4_9ACTN</name>
<protein>
    <recommendedName>
        <fullName evidence="6">Transport permease protein</fullName>
    </recommendedName>
</protein>
<evidence type="ECO:0000313" key="9">
    <source>
        <dbReference type="Proteomes" id="UP000579945"/>
    </source>
</evidence>
<evidence type="ECO:0000256" key="2">
    <source>
        <dbReference type="ARBA" id="ARBA00022692"/>
    </source>
</evidence>
<comment type="similarity">
    <text evidence="6">Belongs to the ABC-2 integral membrane protein family.</text>
</comment>
<feature type="transmembrane region" description="Helical" evidence="6">
    <location>
        <begin position="110"/>
        <end position="139"/>
    </location>
</feature>
<keyword evidence="6" id="KW-1003">Cell membrane</keyword>
<sequence length="269" mass="28662">MTTSTLSGPVRTRLWRDAAIITGRTMRHWRARPGVFAIQLLFPVLVILMMGGLLGGAIAGSAGDYILFVIPGVLAFTMLFGVETTMIAVTTDAAKTVTDRFRSLPIAPGAVLLGRVMADMLTSALEIAIITVAGLALGWRWENGLFAALLAYGLLLWLRFGLLWVGVWAGLKAGSPEAVSAAQLLAWPIGFLSTVFVDPATMPRWLGVAAEWNPLSATATAVRELFTGAYAGGQTWAAQHALATAMIAPLLLTLIFAPLAIRTFQGLNR</sequence>
<dbReference type="GeneID" id="95389766"/>
<evidence type="ECO:0000256" key="1">
    <source>
        <dbReference type="ARBA" id="ARBA00004141"/>
    </source>
</evidence>
<dbReference type="PIRSF" id="PIRSF006648">
    <property type="entry name" value="DrrB"/>
    <property type="match status" value="1"/>
</dbReference>
<feature type="transmembrane region" description="Helical" evidence="6">
    <location>
        <begin position="145"/>
        <end position="171"/>
    </location>
</feature>
<keyword evidence="4 6" id="KW-0472">Membrane</keyword>
<keyword evidence="3 6" id="KW-1133">Transmembrane helix</keyword>
<evidence type="ECO:0000256" key="3">
    <source>
        <dbReference type="ARBA" id="ARBA00022989"/>
    </source>
</evidence>
<reference evidence="8 9" key="1">
    <citation type="submission" date="2020-08" db="EMBL/GenBank/DDBJ databases">
        <title>Sequencing the genomes of 1000 actinobacteria strains.</title>
        <authorList>
            <person name="Klenk H.-P."/>
        </authorList>
    </citation>
    <scope>NUCLEOTIDE SEQUENCE [LARGE SCALE GENOMIC DNA]</scope>
    <source>
        <strain evidence="8 9">DSM 44320</strain>
    </source>
</reference>
<dbReference type="EMBL" id="JACIBV010000001">
    <property type="protein sequence ID" value="MBB3727470.1"/>
    <property type="molecule type" value="Genomic_DNA"/>
</dbReference>
<keyword evidence="9" id="KW-1185">Reference proteome</keyword>
<keyword evidence="6" id="KW-0813">Transport</keyword>
<keyword evidence="2 6" id="KW-0812">Transmembrane</keyword>
<dbReference type="Pfam" id="PF01061">
    <property type="entry name" value="ABC2_membrane"/>
    <property type="match status" value="1"/>
</dbReference>
<organism evidence="8 9">
    <name type="scientific">Nonomuraea dietziae</name>
    <dbReference type="NCBI Taxonomy" id="65515"/>
    <lineage>
        <taxon>Bacteria</taxon>
        <taxon>Bacillati</taxon>
        <taxon>Actinomycetota</taxon>
        <taxon>Actinomycetes</taxon>
        <taxon>Streptosporangiales</taxon>
        <taxon>Streptosporangiaceae</taxon>
        <taxon>Nonomuraea</taxon>
    </lineage>
</organism>
<evidence type="ECO:0000256" key="4">
    <source>
        <dbReference type="ARBA" id="ARBA00023136"/>
    </source>
</evidence>
<dbReference type="PROSITE" id="PS51012">
    <property type="entry name" value="ABC_TM2"/>
    <property type="match status" value="1"/>
</dbReference>
<dbReference type="InterPro" id="IPR000412">
    <property type="entry name" value="ABC_2_transport"/>
</dbReference>
<dbReference type="AlphaFoldDB" id="A0A7W5V9C4"/>
<dbReference type="RefSeq" id="WP_183648076.1">
    <property type="nucleotide sequence ID" value="NZ_BAAAXX010000087.1"/>
</dbReference>
<feature type="transmembrane region" description="Helical" evidence="6">
    <location>
        <begin position="241"/>
        <end position="261"/>
    </location>
</feature>
<dbReference type="GO" id="GO:0043190">
    <property type="term" value="C:ATP-binding cassette (ABC) transporter complex"/>
    <property type="evidence" value="ECO:0007669"/>
    <property type="project" value="InterPro"/>
</dbReference>
<dbReference type="GO" id="GO:0140359">
    <property type="term" value="F:ABC-type transporter activity"/>
    <property type="evidence" value="ECO:0007669"/>
    <property type="project" value="InterPro"/>
</dbReference>
<accession>A0A7W5V9C4</accession>
<feature type="transmembrane region" description="Helical" evidence="6">
    <location>
        <begin position="65"/>
        <end position="89"/>
    </location>
</feature>
<proteinExistence type="inferred from homology"/>
<dbReference type="PANTHER" id="PTHR43229">
    <property type="entry name" value="NODULATION PROTEIN J"/>
    <property type="match status" value="1"/>
</dbReference>
<feature type="transmembrane region" description="Helical" evidence="6">
    <location>
        <begin position="34"/>
        <end position="59"/>
    </location>
</feature>
<dbReference type="PANTHER" id="PTHR43229:SF2">
    <property type="entry name" value="NODULATION PROTEIN J"/>
    <property type="match status" value="1"/>
</dbReference>
<dbReference type="InterPro" id="IPR047817">
    <property type="entry name" value="ABC2_TM_bact-type"/>
</dbReference>